<protein>
    <submittedName>
        <fullName evidence="3">DUF397 domain-containing protein</fullName>
    </submittedName>
</protein>
<dbReference type="InterPro" id="IPR007278">
    <property type="entry name" value="DUF397"/>
</dbReference>
<name>A0ABW4G2S3_9ACTN</name>
<dbReference type="EMBL" id="JBHUCM010000005">
    <property type="protein sequence ID" value="MFD1536596.1"/>
    <property type="molecule type" value="Genomic_DNA"/>
</dbReference>
<evidence type="ECO:0000313" key="3">
    <source>
        <dbReference type="EMBL" id="MFD1536596.1"/>
    </source>
</evidence>
<feature type="region of interest" description="Disordered" evidence="1">
    <location>
        <begin position="50"/>
        <end position="74"/>
    </location>
</feature>
<keyword evidence="4" id="KW-1185">Reference proteome</keyword>
<gene>
    <name evidence="3" type="ORF">ACFSJ0_06100</name>
</gene>
<evidence type="ECO:0000259" key="2">
    <source>
        <dbReference type="Pfam" id="PF04149"/>
    </source>
</evidence>
<dbReference type="RefSeq" id="WP_219530278.1">
    <property type="nucleotide sequence ID" value="NZ_JAHKRM010000008.1"/>
</dbReference>
<feature type="domain" description="DUF397" evidence="2">
    <location>
        <begin position="3"/>
        <end position="43"/>
    </location>
</feature>
<comment type="caution">
    <text evidence="3">The sequence shown here is derived from an EMBL/GenBank/DDBJ whole genome shotgun (WGS) entry which is preliminary data.</text>
</comment>
<organism evidence="3 4">
    <name type="scientific">Nonomuraea guangzhouensis</name>
    <dbReference type="NCBI Taxonomy" id="1291555"/>
    <lineage>
        <taxon>Bacteria</taxon>
        <taxon>Bacillati</taxon>
        <taxon>Actinomycetota</taxon>
        <taxon>Actinomycetes</taxon>
        <taxon>Streptosporangiales</taxon>
        <taxon>Streptosporangiaceae</taxon>
        <taxon>Nonomuraea</taxon>
    </lineage>
</organism>
<accession>A0ABW4G2S3</accession>
<dbReference type="Pfam" id="PF04149">
    <property type="entry name" value="DUF397"/>
    <property type="match status" value="1"/>
</dbReference>
<evidence type="ECO:0000256" key="1">
    <source>
        <dbReference type="SAM" id="MobiDB-lite"/>
    </source>
</evidence>
<feature type="region of interest" description="Disordered" evidence="1">
    <location>
        <begin position="1"/>
        <end position="21"/>
    </location>
</feature>
<proteinExistence type="predicted"/>
<feature type="compositionally biased region" description="Polar residues" evidence="1">
    <location>
        <begin position="57"/>
        <end position="74"/>
    </location>
</feature>
<dbReference type="Proteomes" id="UP001597097">
    <property type="component" value="Unassembled WGS sequence"/>
</dbReference>
<sequence length="74" mass="7850">MTDECVQMKPSGAGVALHDSKNPFGPEFQAGADTWRPFLTGAKSDYFELPAPPSAVTGRTTRRSSSPAQSGRHG</sequence>
<evidence type="ECO:0000313" key="4">
    <source>
        <dbReference type="Proteomes" id="UP001597097"/>
    </source>
</evidence>
<reference evidence="4" key="1">
    <citation type="journal article" date="2019" name="Int. J. Syst. Evol. Microbiol.">
        <title>The Global Catalogue of Microorganisms (GCM) 10K type strain sequencing project: providing services to taxonomists for standard genome sequencing and annotation.</title>
        <authorList>
            <consortium name="The Broad Institute Genomics Platform"/>
            <consortium name="The Broad Institute Genome Sequencing Center for Infectious Disease"/>
            <person name="Wu L."/>
            <person name="Ma J."/>
        </authorList>
    </citation>
    <scope>NUCLEOTIDE SEQUENCE [LARGE SCALE GENOMIC DNA]</scope>
    <source>
        <strain evidence="4">CGMCC 1.15399</strain>
    </source>
</reference>